<accession>A0A0U5B989</accession>
<dbReference type="SUPFAM" id="SSF53597">
    <property type="entry name" value="Dihydrofolate reductase-like"/>
    <property type="match status" value="1"/>
</dbReference>
<keyword evidence="5 7" id="KW-0521">NADP</keyword>
<evidence type="ECO:0000256" key="6">
    <source>
        <dbReference type="ARBA" id="ARBA00023002"/>
    </source>
</evidence>
<evidence type="ECO:0000256" key="4">
    <source>
        <dbReference type="ARBA" id="ARBA00022563"/>
    </source>
</evidence>
<evidence type="ECO:0000256" key="5">
    <source>
        <dbReference type="ARBA" id="ARBA00022857"/>
    </source>
</evidence>
<evidence type="ECO:0000256" key="3">
    <source>
        <dbReference type="ARBA" id="ARBA00012856"/>
    </source>
</evidence>
<evidence type="ECO:0000256" key="8">
    <source>
        <dbReference type="RuleBase" id="RU004474"/>
    </source>
</evidence>
<dbReference type="PANTHER" id="PTHR48069:SF3">
    <property type="entry name" value="DIHYDROFOLATE REDUCTASE"/>
    <property type="match status" value="1"/>
</dbReference>
<dbReference type="InterPro" id="IPR017925">
    <property type="entry name" value="DHFR_CS"/>
</dbReference>
<evidence type="ECO:0000256" key="1">
    <source>
        <dbReference type="ARBA" id="ARBA00004903"/>
    </source>
</evidence>
<dbReference type="EMBL" id="AP017312">
    <property type="protein sequence ID" value="BAU27309.1"/>
    <property type="molecule type" value="Genomic_DNA"/>
</dbReference>
<evidence type="ECO:0000256" key="2">
    <source>
        <dbReference type="ARBA" id="ARBA00009539"/>
    </source>
</evidence>
<dbReference type="FunFam" id="3.40.430.10:FF:000009">
    <property type="entry name" value="Dihydrofolate reductase"/>
    <property type="match status" value="1"/>
</dbReference>
<dbReference type="PROSITE" id="PS00075">
    <property type="entry name" value="DHFR_1"/>
    <property type="match status" value="1"/>
</dbReference>
<dbReference type="UniPathway" id="UPA00077">
    <property type="reaction ID" value="UER00158"/>
</dbReference>
<comment type="pathway">
    <text evidence="1 7">Cofactor biosynthesis; tetrahydrofolate biosynthesis; 5,6,7,8-tetrahydrofolate from 7,8-dihydrofolate: step 1/1.</text>
</comment>
<dbReference type="GO" id="GO:0050661">
    <property type="term" value="F:NADP binding"/>
    <property type="evidence" value="ECO:0007669"/>
    <property type="project" value="InterPro"/>
</dbReference>
<dbReference type="Gene3D" id="3.40.430.10">
    <property type="entry name" value="Dihydrofolate Reductase, subunit A"/>
    <property type="match status" value="1"/>
</dbReference>
<dbReference type="KEGG" id="asoc:CB4_01483"/>
<dbReference type="CDD" id="cd00209">
    <property type="entry name" value="DHFR"/>
    <property type="match status" value="1"/>
</dbReference>
<dbReference type="InterPro" id="IPR001796">
    <property type="entry name" value="DHFR_dom"/>
</dbReference>
<sequence length="163" mass="18834">MITIVAAMDENRVIGYQNQLPWHMPADLAHFKKVTMGHVIVMGRKTYESIGKPLPGRTNVVLTRRIDYEAPGCTILHDVDSVLAKFARQDVDIIGGAEIIQLFWPYIDRLELTFIHHTFSGDVHFPSWNRTEWNEFSRHSHAPDEKNPYPYTFATYEQKPVPL</sequence>
<evidence type="ECO:0000313" key="9">
    <source>
        <dbReference type="EMBL" id="BAU27309.1"/>
    </source>
</evidence>
<organism evidence="9 10">
    <name type="scientific">Aneurinibacillus soli</name>
    <dbReference type="NCBI Taxonomy" id="1500254"/>
    <lineage>
        <taxon>Bacteria</taxon>
        <taxon>Bacillati</taxon>
        <taxon>Bacillota</taxon>
        <taxon>Bacilli</taxon>
        <taxon>Bacillales</taxon>
        <taxon>Paenibacillaceae</taxon>
        <taxon>Aneurinibacillus group</taxon>
        <taxon>Aneurinibacillus</taxon>
    </lineage>
</organism>
<dbReference type="GO" id="GO:0046452">
    <property type="term" value="P:dihydrofolate metabolic process"/>
    <property type="evidence" value="ECO:0007669"/>
    <property type="project" value="TreeGrafter"/>
</dbReference>
<dbReference type="PANTHER" id="PTHR48069">
    <property type="entry name" value="DIHYDROFOLATE REDUCTASE"/>
    <property type="match status" value="1"/>
</dbReference>
<keyword evidence="4 7" id="KW-0554">One-carbon metabolism</keyword>
<comment type="similarity">
    <text evidence="2 7 8">Belongs to the dihydrofolate reductase family.</text>
</comment>
<dbReference type="Pfam" id="PF00186">
    <property type="entry name" value="DHFR_1"/>
    <property type="match status" value="1"/>
</dbReference>
<dbReference type="InterPro" id="IPR024072">
    <property type="entry name" value="DHFR-like_dom_sf"/>
</dbReference>
<gene>
    <name evidence="9" type="primary">dfrA_1</name>
    <name evidence="9" type="ORF">CB4_01483</name>
</gene>
<keyword evidence="10" id="KW-1185">Reference proteome</keyword>
<comment type="function">
    <text evidence="7">Key enzyme in folate metabolism. Catalyzes an essential reaction for de novo glycine and purine synthesis, and for DNA precursor synthesis.</text>
</comment>
<evidence type="ECO:0000256" key="7">
    <source>
        <dbReference type="PIRNR" id="PIRNR000194"/>
    </source>
</evidence>
<dbReference type="GO" id="GO:0046655">
    <property type="term" value="P:folic acid metabolic process"/>
    <property type="evidence" value="ECO:0007669"/>
    <property type="project" value="TreeGrafter"/>
</dbReference>
<proteinExistence type="inferred from homology"/>
<dbReference type="InterPro" id="IPR012259">
    <property type="entry name" value="DHFR"/>
</dbReference>
<dbReference type="GO" id="GO:0004146">
    <property type="term" value="F:dihydrofolate reductase activity"/>
    <property type="evidence" value="ECO:0007669"/>
    <property type="project" value="UniProtKB-EC"/>
</dbReference>
<evidence type="ECO:0000313" key="10">
    <source>
        <dbReference type="Proteomes" id="UP000217696"/>
    </source>
</evidence>
<dbReference type="RefSeq" id="WP_096464536.1">
    <property type="nucleotide sequence ID" value="NZ_AP017312.1"/>
</dbReference>
<comment type="catalytic activity">
    <reaction evidence="7">
        <text>(6S)-5,6,7,8-tetrahydrofolate + NADP(+) = 7,8-dihydrofolate + NADPH + H(+)</text>
        <dbReference type="Rhea" id="RHEA:15009"/>
        <dbReference type="ChEBI" id="CHEBI:15378"/>
        <dbReference type="ChEBI" id="CHEBI:57451"/>
        <dbReference type="ChEBI" id="CHEBI:57453"/>
        <dbReference type="ChEBI" id="CHEBI:57783"/>
        <dbReference type="ChEBI" id="CHEBI:58349"/>
        <dbReference type="EC" id="1.5.1.3"/>
    </reaction>
</comment>
<dbReference type="GO" id="GO:0046654">
    <property type="term" value="P:tetrahydrofolate biosynthetic process"/>
    <property type="evidence" value="ECO:0007669"/>
    <property type="project" value="UniProtKB-UniPathway"/>
</dbReference>
<dbReference type="OrthoDB" id="9804315at2"/>
<dbReference type="PIRSF" id="PIRSF000194">
    <property type="entry name" value="DHFR"/>
    <property type="match status" value="1"/>
</dbReference>
<name>A0A0U5B989_9BACL</name>
<dbReference type="Proteomes" id="UP000217696">
    <property type="component" value="Chromosome"/>
</dbReference>
<dbReference type="PROSITE" id="PS51330">
    <property type="entry name" value="DHFR_2"/>
    <property type="match status" value="1"/>
</dbReference>
<reference evidence="9 10" key="1">
    <citation type="submission" date="2015-12" db="EMBL/GenBank/DDBJ databases">
        <title>Genome sequence of Aneurinibacillus soli.</title>
        <authorList>
            <person name="Lee J.S."/>
            <person name="Lee K.C."/>
            <person name="Kim K.K."/>
            <person name="Lee B.W."/>
        </authorList>
    </citation>
    <scope>NUCLEOTIDE SEQUENCE [LARGE SCALE GENOMIC DNA]</scope>
    <source>
        <strain evidence="9 10">CB4</strain>
    </source>
</reference>
<dbReference type="GO" id="GO:0006730">
    <property type="term" value="P:one-carbon metabolic process"/>
    <property type="evidence" value="ECO:0007669"/>
    <property type="project" value="UniProtKB-KW"/>
</dbReference>
<dbReference type="GO" id="GO:0005829">
    <property type="term" value="C:cytosol"/>
    <property type="evidence" value="ECO:0007669"/>
    <property type="project" value="TreeGrafter"/>
</dbReference>
<dbReference type="EC" id="1.5.1.3" evidence="3 7"/>
<dbReference type="PRINTS" id="PR00070">
    <property type="entry name" value="DHFR"/>
</dbReference>
<keyword evidence="6 7" id="KW-0560">Oxidoreductase</keyword>
<protein>
    <recommendedName>
        <fullName evidence="3 7">Dihydrofolate reductase</fullName>
        <ecNumber evidence="3 7">1.5.1.3</ecNumber>
    </recommendedName>
</protein>
<dbReference type="AlphaFoldDB" id="A0A0U5B989"/>